<evidence type="ECO:0000259" key="1">
    <source>
        <dbReference type="Pfam" id="PF04149"/>
    </source>
</evidence>
<dbReference type="Proteomes" id="UP000265768">
    <property type="component" value="Unassembled WGS sequence"/>
</dbReference>
<evidence type="ECO:0000313" key="3">
    <source>
        <dbReference type="Proteomes" id="UP000265768"/>
    </source>
</evidence>
<keyword evidence="3" id="KW-1185">Reference proteome</keyword>
<sequence>MDRSTSHDQLRWRKSRYSGDASNCVELAPSTDGSGAVHVRDSKNPTGPALRFGAGSWASFVRSVKNGDFDR</sequence>
<dbReference type="OrthoDB" id="3432106at2"/>
<protein>
    <submittedName>
        <fullName evidence="2">DUF397 domain-containing protein</fullName>
    </submittedName>
</protein>
<gene>
    <name evidence="2" type="ORF">D5H75_38305</name>
</gene>
<name>A0A3A4A1D4_9ACTN</name>
<dbReference type="Pfam" id="PF04149">
    <property type="entry name" value="DUF397"/>
    <property type="match status" value="1"/>
</dbReference>
<proteinExistence type="predicted"/>
<dbReference type="AlphaFoldDB" id="A0A3A4A1D4"/>
<dbReference type="RefSeq" id="WP_119931533.1">
    <property type="nucleotide sequence ID" value="NZ_QZEY01000027.1"/>
</dbReference>
<evidence type="ECO:0000313" key="2">
    <source>
        <dbReference type="EMBL" id="RJL21072.1"/>
    </source>
</evidence>
<organism evidence="2 3">
    <name type="scientific">Bailinhaonella thermotolerans</name>
    <dbReference type="NCBI Taxonomy" id="1070861"/>
    <lineage>
        <taxon>Bacteria</taxon>
        <taxon>Bacillati</taxon>
        <taxon>Actinomycetota</taxon>
        <taxon>Actinomycetes</taxon>
        <taxon>Streptosporangiales</taxon>
        <taxon>Streptosporangiaceae</taxon>
        <taxon>Bailinhaonella</taxon>
    </lineage>
</organism>
<accession>A0A3A4A1D4</accession>
<feature type="domain" description="DUF397" evidence="1">
    <location>
        <begin position="10"/>
        <end position="65"/>
    </location>
</feature>
<dbReference type="InterPro" id="IPR007278">
    <property type="entry name" value="DUF397"/>
</dbReference>
<comment type="caution">
    <text evidence="2">The sequence shown here is derived from an EMBL/GenBank/DDBJ whole genome shotgun (WGS) entry which is preliminary data.</text>
</comment>
<dbReference type="EMBL" id="QZEY01000027">
    <property type="protein sequence ID" value="RJL21072.1"/>
    <property type="molecule type" value="Genomic_DNA"/>
</dbReference>
<reference evidence="2 3" key="1">
    <citation type="submission" date="2018-09" db="EMBL/GenBank/DDBJ databases">
        <title>YIM 75507 draft genome.</title>
        <authorList>
            <person name="Tang S."/>
            <person name="Feng Y."/>
        </authorList>
    </citation>
    <scope>NUCLEOTIDE SEQUENCE [LARGE SCALE GENOMIC DNA]</scope>
    <source>
        <strain evidence="2 3">YIM 75507</strain>
    </source>
</reference>